<comment type="caution">
    <text evidence="2">The sequence shown here is derived from an EMBL/GenBank/DDBJ whole genome shotgun (WGS) entry which is preliminary data.</text>
</comment>
<feature type="compositionally biased region" description="Polar residues" evidence="1">
    <location>
        <begin position="868"/>
        <end position="880"/>
    </location>
</feature>
<evidence type="ECO:0000256" key="1">
    <source>
        <dbReference type="SAM" id="MobiDB-lite"/>
    </source>
</evidence>
<dbReference type="VEuPathDB" id="FungiDB:Malapachy_1043"/>
<name>A0A0M8MQK7_9BASI</name>
<sequence>MSFTSSFMSDPTIAVQQHLGINFPWEKTHETAVLGGGQANFLHIDPADAESEEDSDTHGYPSSTNLASQPPALEVQDYAAMSSYTSYEQVSDENGAWQQHQMGMTESPYTIPNSQVEQRDTSMMPSHSHGNGNPANLSSSHREHSYASSISAFDEFENALVQEHLPMSQQASTEDVTRSTVHAQKTAGPIGASKTADKATNKPVTKITPVTTGASSKPSLHPPSLLPSIDRTDETTFSPSQEQSQRPKSNLAPREMEPVSEDLKSRPSDHASSETHEQQEVYAPAHDAAAYHAAPERHVEQSEAPIRRSGGDRRSRKPVKSTAPANDATMPTSPVPSESGHSIKTKASKFWKNVLSTKNKRENHVPPVPAIPAAHDTKPRRNLRDRLKTNFHMGGPRSTAEEKQEATYSKPDTFRALYYDQDLHEMNKWIHQNGNELHQDEAHWEAAQNSRSKPPIVPNLLNRNGTSAYYSPEEPSQRPPETDSHRLTSMQSKRESEHGSSMKPNALFSLFKKRSSDPDHLFHNAANGVLPHRKANEEPVPVESDLRRRESMLKSRHRSMSMDHPTAYDAMEEGPVHMPRTSSTMSVTEQESNVNALPKRNDNVTDHTLRDMNNEKAHDSAAEYLAESHPTDETTVPMMLPHRGSQSLEKVPEEPHLESLSNEQTGPSNDMTKRKEETRSPKLANEPPVVPPRPMKKGNEKQDSRLSMMSDASFQTALTHDPSVAKYGTQSPTEGGNVDTLPSFPRPRHAHPFQVSSLPSHVEEVSTPGTGTMSTHHSEPMYNEAAAWQGISHEKQAIAMAPTSVSSPVLDTYSDSSSPTKKEKRLSLGLREDEWALDLNFGNDTAHVPESTNKGLMSSHNVPRDTKTTPASTRASTNPFLNLAQKGKKPNPSTSHRQDFAPTLPDLSHVSPVMFDEL</sequence>
<feature type="compositionally biased region" description="Polar residues" evidence="1">
    <location>
        <begin position="329"/>
        <end position="342"/>
    </location>
</feature>
<feature type="compositionally biased region" description="Low complexity" evidence="1">
    <location>
        <begin position="282"/>
        <end position="293"/>
    </location>
</feature>
<feature type="compositionally biased region" description="Polar residues" evidence="1">
    <location>
        <begin position="235"/>
        <end position="248"/>
    </location>
</feature>
<feature type="compositionally biased region" description="Basic and acidic residues" evidence="1">
    <location>
        <begin position="480"/>
        <end position="500"/>
    </location>
</feature>
<feature type="region of interest" description="Disordered" evidence="1">
    <location>
        <begin position="441"/>
        <end position="503"/>
    </location>
</feature>
<feature type="compositionally biased region" description="Polar residues" evidence="1">
    <location>
        <begin position="168"/>
        <end position="183"/>
    </location>
</feature>
<keyword evidence="3" id="KW-1185">Reference proteome</keyword>
<organism evidence="2 3">
    <name type="scientific">Malassezia pachydermatis</name>
    <dbReference type="NCBI Taxonomy" id="77020"/>
    <lineage>
        <taxon>Eukaryota</taxon>
        <taxon>Fungi</taxon>
        <taxon>Dikarya</taxon>
        <taxon>Basidiomycota</taxon>
        <taxon>Ustilaginomycotina</taxon>
        <taxon>Malasseziomycetes</taxon>
        <taxon>Malasseziales</taxon>
        <taxon>Malasseziaceae</taxon>
        <taxon>Malassezia</taxon>
    </lineage>
</organism>
<dbReference type="GeneID" id="28727430"/>
<evidence type="ECO:0000313" key="3">
    <source>
        <dbReference type="Proteomes" id="UP000037751"/>
    </source>
</evidence>
<proteinExistence type="predicted"/>
<feature type="compositionally biased region" description="Polar residues" evidence="1">
    <location>
        <begin position="850"/>
        <end position="861"/>
    </location>
</feature>
<dbReference type="Proteomes" id="UP000037751">
    <property type="component" value="Unassembled WGS sequence"/>
</dbReference>
<feature type="region of interest" description="Disordered" evidence="1">
    <location>
        <begin position="358"/>
        <end position="381"/>
    </location>
</feature>
<feature type="compositionally biased region" description="Polar residues" evidence="1">
    <location>
        <begin position="116"/>
        <end position="137"/>
    </location>
</feature>
<dbReference type="AlphaFoldDB" id="A0A0M8MQK7"/>
<evidence type="ECO:0000313" key="2">
    <source>
        <dbReference type="EMBL" id="KOS14847.1"/>
    </source>
</evidence>
<protein>
    <submittedName>
        <fullName evidence="2">Uncharacterized protein</fullName>
    </submittedName>
</protein>
<dbReference type="OrthoDB" id="3362654at2759"/>
<feature type="region of interest" description="Disordered" evidence="1">
    <location>
        <begin position="389"/>
        <end position="408"/>
    </location>
</feature>
<feature type="region of interest" description="Disordered" evidence="1">
    <location>
        <begin position="116"/>
        <end position="143"/>
    </location>
</feature>
<feature type="region of interest" description="Disordered" evidence="1">
    <location>
        <begin position="168"/>
        <end position="345"/>
    </location>
</feature>
<feature type="compositionally biased region" description="Basic and acidic residues" evidence="1">
    <location>
        <begin position="294"/>
        <end position="313"/>
    </location>
</feature>
<dbReference type="EMBL" id="LGAV01000003">
    <property type="protein sequence ID" value="KOS14847.1"/>
    <property type="molecule type" value="Genomic_DNA"/>
</dbReference>
<reference evidence="2 3" key="1">
    <citation type="submission" date="2015-07" db="EMBL/GenBank/DDBJ databases">
        <title>Draft Genome Sequence of Malassezia furfur CBS1878 and Malassezia pachydermatis CBS1879.</title>
        <authorList>
            <person name="Triana S."/>
            <person name="Ohm R."/>
            <person name="Gonzalez A."/>
            <person name="DeCock H."/>
            <person name="Restrepo S."/>
            <person name="Celis A."/>
        </authorList>
    </citation>
    <scope>NUCLEOTIDE SEQUENCE [LARGE SCALE GENOMIC DNA]</scope>
    <source>
        <strain evidence="2 3">CBS 1879</strain>
    </source>
</reference>
<feature type="compositionally biased region" description="Polar residues" evidence="1">
    <location>
        <begin position="659"/>
        <end position="670"/>
    </location>
</feature>
<feature type="region of interest" description="Disordered" evidence="1">
    <location>
        <begin position="49"/>
        <end position="71"/>
    </location>
</feature>
<accession>A0A0M8MQK7</accession>
<feature type="region of interest" description="Disordered" evidence="1">
    <location>
        <begin position="757"/>
        <end position="776"/>
    </location>
</feature>
<gene>
    <name evidence="2" type="ORF">Malapachy_1043</name>
</gene>
<feature type="compositionally biased region" description="Basic and acidic residues" evidence="1">
    <location>
        <begin position="254"/>
        <end position="279"/>
    </location>
</feature>
<feature type="region of interest" description="Disordered" evidence="1">
    <location>
        <begin position="645"/>
        <end position="706"/>
    </location>
</feature>
<feature type="compositionally biased region" description="Basic and acidic residues" evidence="1">
    <location>
        <begin position="671"/>
        <end position="680"/>
    </location>
</feature>
<dbReference type="RefSeq" id="XP_017992479.1">
    <property type="nucleotide sequence ID" value="XM_018135555.1"/>
</dbReference>
<feature type="region of interest" description="Disordered" evidence="1">
    <location>
        <begin position="844"/>
        <end position="918"/>
    </location>
</feature>